<dbReference type="PANTHER" id="PTHR43080">
    <property type="entry name" value="CBS DOMAIN-CONTAINING PROTEIN CBSX3, MITOCHONDRIAL"/>
    <property type="match status" value="1"/>
</dbReference>
<dbReference type="SUPFAM" id="SSF51206">
    <property type="entry name" value="cAMP-binding domain-like"/>
    <property type="match status" value="1"/>
</dbReference>
<dbReference type="OrthoDB" id="9808528at2"/>
<accession>A0A1G5PIN7</accession>
<dbReference type="Gene3D" id="2.60.120.10">
    <property type="entry name" value="Jelly Rolls"/>
    <property type="match status" value="1"/>
</dbReference>
<sequence length="629" mass="70603">MTQTPLTSVVNFLKRHAPFDQMTPVHLEYMAKRLKLVFYRRGETILRPEDGPASRFFIIKQGRVRGEVEGDETHEGAWELVSGECFPIGALLSRRATHVTTTAIEDTFCYELARDEFDRLLVKSPVFHDFCTRRLASLLDSALRTVQANSAARMSEDTSLSTALRGLIRRQPVTCGPEMPLQEALQRMQEERVGSIVVIDSNRALLGVFTLHDLLARVVLQETDLRLPVGKVMTPDPITLPPTAPAYEAALMMAQAGFGHLCVVEDLQLIGVLSERDLFSLQRVGLVSLSRSIADARDVATLARLGQDVHRLVDQMLAQGASVDQLTQIITALNDSLTRRVIKLVERDAGLPTVGFTWLSFGSEGRHEQTLKTDQDNGILFALPEGRTADSVRAELLPLATQINNALAECGFPLCPGNIMASNPECCLSLDEWKLRFGRWIDQGTPEHLLNASIFFDFRPLRGDPETTRELRQWVLDRVEKNSRFRRQMAANALRNRPPLGLFRDFVVTSGGEHPHTVNLKVQGITPFVDAARIYALAHHVEATSTGGRLEGGVKKGIFKRSDVDAWMEAYHFIQLLRMRSHRQQAEQGEPLSNHIDPDTLNELDRRILKEAFRQARKLQSKLALEYQL</sequence>
<dbReference type="PROSITE" id="PS51371">
    <property type="entry name" value="CBS"/>
    <property type="match status" value="2"/>
</dbReference>
<dbReference type="Pfam" id="PF10335">
    <property type="entry name" value="DUF294_C"/>
    <property type="match status" value="1"/>
</dbReference>
<dbReference type="PROSITE" id="PS50042">
    <property type="entry name" value="CNMP_BINDING_3"/>
    <property type="match status" value="1"/>
</dbReference>
<reference evidence="5 6" key="1">
    <citation type="submission" date="2016-10" db="EMBL/GenBank/DDBJ databases">
        <authorList>
            <person name="de Groot N.N."/>
        </authorList>
    </citation>
    <scope>NUCLEOTIDE SEQUENCE [LARGE SCALE GENOMIC DNA]</scope>
    <source>
        <strain evidence="5 6">HLD2</strain>
    </source>
</reference>
<dbReference type="InterPro" id="IPR000595">
    <property type="entry name" value="cNMP-bd_dom"/>
</dbReference>
<dbReference type="InterPro" id="IPR014710">
    <property type="entry name" value="RmlC-like_jellyroll"/>
</dbReference>
<evidence type="ECO:0000259" key="3">
    <source>
        <dbReference type="PROSITE" id="PS50042"/>
    </source>
</evidence>
<evidence type="ECO:0000313" key="5">
    <source>
        <dbReference type="EMBL" id="SCZ49364.1"/>
    </source>
</evidence>
<dbReference type="InterPro" id="IPR005105">
    <property type="entry name" value="GlnD_Uridyltrans_N"/>
</dbReference>
<dbReference type="Pfam" id="PF03445">
    <property type="entry name" value="DUF294"/>
    <property type="match status" value="1"/>
</dbReference>
<feature type="domain" description="CBS" evidence="4">
    <location>
        <begin position="233"/>
        <end position="289"/>
    </location>
</feature>
<name>A0A1G5PIN7_9GAMM</name>
<dbReference type="InterPro" id="IPR051257">
    <property type="entry name" value="Diverse_CBS-Domain"/>
</dbReference>
<evidence type="ECO:0000313" key="6">
    <source>
        <dbReference type="Proteomes" id="UP000199648"/>
    </source>
</evidence>
<dbReference type="AlphaFoldDB" id="A0A1G5PIN7"/>
<keyword evidence="1 2" id="KW-0129">CBS domain</keyword>
<proteinExistence type="predicted"/>
<dbReference type="InterPro" id="IPR046342">
    <property type="entry name" value="CBS_dom_sf"/>
</dbReference>
<dbReference type="CDD" id="cd00038">
    <property type="entry name" value="CAP_ED"/>
    <property type="match status" value="1"/>
</dbReference>
<dbReference type="CDD" id="cd05401">
    <property type="entry name" value="NT_GlnE_GlnD_like"/>
    <property type="match status" value="1"/>
</dbReference>
<feature type="domain" description="CBS" evidence="4">
    <location>
        <begin position="168"/>
        <end position="225"/>
    </location>
</feature>
<dbReference type="InterPro" id="IPR018490">
    <property type="entry name" value="cNMP-bd_dom_sf"/>
</dbReference>
<dbReference type="InterPro" id="IPR018821">
    <property type="entry name" value="DUF294_put_nucleoTrafse_sb-bd"/>
</dbReference>
<dbReference type="EMBL" id="FMWD01000001">
    <property type="protein sequence ID" value="SCZ49364.1"/>
    <property type="molecule type" value="Genomic_DNA"/>
</dbReference>
<dbReference type="PANTHER" id="PTHR43080:SF2">
    <property type="entry name" value="CBS DOMAIN-CONTAINING PROTEIN"/>
    <property type="match status" value="1"/>
</dbReference>
<dbReference type="Proteomes" id="UP000199648">
    <property type="component" value="Unassembled WGS sequence"/>
</dbReference>
<dbReference type="Pfam" id="PF00571">
    <property type="entry name" value="CBS"/>
    <property type="match status" value="2"/>
</dbReference>
<feature type="domain" description="Cyclic nucleotide-binding" evidence="3">
    <location>
        <begin position="18"/>
        <end position="121"/>
    </location>
</feature>
<evidence type="ECO:0000259" key="4">
    <source>
        <dbReference type="PROSITE" id="PS51371"/>
    </source>
</evidence>
<gene>
    <name evidence="5" type="ORF">SAMN03097708_00135</name>
</gene>
<dbReference type="Pfam" id="PF00027">
    <property type="entry name" value="cNMP_binding"/>
    <property type="match status" value="1"/>
</dbReference>
<dbReference type="RefSeq" id="WP_092991580.1">
    <property type="nucleotide sequence ID" value="NZ_FMWD01000001.1"/>
</dbReference>
<keyword evidence="6" id="KW-1185">Reference proteome</keyword>
<dbReference type="SMART" id="SM00116">
    <property type="entry name" value="CBS"/>
    <property type="match status" value="2"/>
</dbReference>
<dbReference type="SUPFAM" id="SSF54631">
    <property type="entry name" value="CBS-domain pair"/>
    <property type="match status" value="1"/>
</dbReference>
<dbReference type="SMART" id="SM00100">
    <property type="entry name" value="cNMP"/>
    <property type="match status" value="1"/>
</dbReference>
<evidence type="ECO:0000256" key="1">
    <source>
        <dbReference type="ARBA" id="ARBA00023122"/>
    </source>
</evidence>
<dbReference type="STRING" id="415747.SAMN03097708_00135"/>
<dbReference type="InterPro" id="IPR000644">
    <property type="entry name" value="CBS_dom"/>
</dbReference>
<dbReference type="GO" id="GO:0008773">
    <property type="term" value="F:[protein-PII] uridylyltransferase activity"/>
    <property type="evidence" value="ECO:0007669"/>
    <property type="project" value="InterPro"/>
</dbReference>
<protein>
    <submittedName>
        <fullName evidence="5">CBS domain-containing protein</fullName>
    </submittedName>
</protein>
<organism evidence="5 6">
    <name type="scientific">Thiohalomonas denitrificans</name>
    <dbReference type="NCBI Taxonomy" id="415747"/>
    <lineage>
        <taxon>Bacteria</taxon>
        <taxon>Pseudomonadati</taxon>
        <taxon>Pseudomonadota</taxon>
        <taxon>Gammaproteobacteria</taxon>
        <taxon>Thiohalomonadales</taxon>
        <taxon>Thiohalomonadaceae</taxon>
        <taxon>Thiohalomonas</taxon>
    </lineage>
</organism>
<dbReference type="Gene3D" id="3.10.580.10">
    <property type="entry name" value="CBS-domain"/>
    <property type="match status" value="1"/>
</dbReference>
<evidence type="ECO:0000256" key="2">
    <source>
        <dbReference type="PROSITE-ProRule" id="PRU00703"/>
    </source>
</evidence>